<dbReference type="SUPFAM" id="SSF69279">
    <property type="entry name" value="Phage tail proteins"/>
    <property type="match status" value="1"/>
</dbReference>
<gene>
    <name evidence="2" type="primary">vgrG</name>
    <name evidence="2" type="ORF">FHK87_05230</name>
</gene>
<evidence type="ECO:0000259" key="1">
    <source>
        <dbReference type="Pfam" id="PF04717"/>
    </source>
</evidence>
<organism evidence="2 3">
    <name type="scientific">Aquimarina algicola</name>
    <dbReference type="NCBI Taxonomy" id="2589995"/>
    <lineage>
        <taxon>Bacteria</taxon>
        <taxon>Pseudomonadati</taxon>
        <taxon>Bacteroidota</taxon>
        <taxon>Flavobacteriia</taxon>
        <taxon>Flavobacteriales</taxon>
        <taxon>Flavobacteriaceae</taxon>
        <taxon>Aquimarina</taxon>
    </lineage>
</organism>
<dbReference type="SUPFAM" id="SSF69255">
    <property type="entry name" value="gp5 N-terminal domain-like"/>
    <property type="match status" value="1"/>
</dbReference>
<comment type="caution">
    <text evidence="2">The sequence shown here is derived from an EMBL/GenBank/DDBJ whole genome shotgun (WGS) entry which is preliminary data.</text>
</comment>
<keyword evidence="3" id="KW-1185">Reference proteome</keyword>
<evidence type="ECO:0000313" key="2">
    <source>
        <dbReference type="EMBL" id="TPN86995.1"/>
    </source>
</evidence>
<name>A0A504JEW5_9FLAO</name>
<dbReference type="AlphaFoldDB" id="A0A504JEW5"/>
<feature type="domain" description="Gp5/Type VI secretion system Vgr protein OB-fold" evidence="1">
    <location>
        <begin position="370"/>
        <end position="444"/>
    </location>
</feature>
<dbReference type="InterPro" id="IPR037026">
    <property type="entry name" value="Vgr_OB-fold_dom_sf"/>
</dbReference>
<dbReference type="EMBL" id="VFWZ01000002">
    <property type="protein sequence ID" value="TPN86995.1"/>
    <property type="molecule type" value="Genomic_DNA"/>
</dbReference>
<dbReference type="Pfam" id="PF04717">
    <property type="entry name" value="Phage_base_V"/>
    <property type="match status" value="1"/>
</dbReference>
<dbReference type="RefSeq" id="WP_140590917.1">
    <property type="nucleotide sequence ID" value="NZ_VFWZ01000002.1"/>
</dbReference>
<evidence type="ECO:0000313" key="3">
    <source>
        <dbReference type="Proteomes" id="UP000315540"/>
    </source>
</evidence>
<dbReference type="Gene3D" id="2.40.50.230">
    <property type="entry name" value="Gp5 N-terminal domain"/>
    <property type="match status" value="1"/>
</dbReference>
<dbReference type="InterPro" id="IPR006533">
    <property type="entry name" value="T6SS_Vgr_RhsGE"/>
</dbReference>
<protein>
    <submittedName>
        <fullName evidence="2">Type VI secretion system tip protein VgrG</fullName>
    </submittedName>
</protein>
<dbReference type="NCBIfam" id="TIGR01646">
    <property type="entry name" value="vgr_GE"/>
    <property type="match status" value="1"/>
</dbReference>
<reference evidence="2 3" key="1">
    <citation type="submission" date="2019-06" db="EMBL/GenBank/DDBJ databases">
        <authorList>
            <person name="Meng X."/>
        </authorList>
    </citation>
    <scope>NUCLEOTIDE SEQUENCE [LARGE SCALE GENOMIC DNA]</scope>
    <source>
        <strain evidence="2 3">M625</strain>
    </source>
</reference>
<dbReference type="InterPro" id="IPR006531">
    <property type="entry name" value="Gp5/Vgr_OB"/>
</dbReference>
<dbReference type="OrthoDB" id="1907165at2"/>
<proteinExistence type="predicted"/>
<accession>A0A504JEW5</accession>
<dbReference type="Proteomes" id="UP000315540">
    <property type="component" value="Unassembled WGS sequence"/>
</dbReference>
<sequence length="551" mass="60961">MAVVTATIKSGEEVMNASFELLSIDVSKEFNKIPTAELKLIDGDIAKKEFKILDGDFFEPGKKVEIALKYERKLEIEKTIFEGVVINQSLELNRLGPTLTIELSDKAINMTGIRKNSVHLNKSDSDIMTTLIEQNGLTVDTISATKGKHDQMVQYYASDWDFMVSRAEANGRLVSVNDGKVSVIQPQIQNTSKEIELGKDEIYDFDLQINGRNQYQEVSSIAWDFSEQKLTAPVEGNEYEIKQGKQNISQLATAIGTKKHTLMQAVPMHRDELQSWSDAQIIKSRLSLVKGWIKIPGTTIFEVGKTITIKGVGKHFTGKNIISGIRHEVTTEGWVTHLQIGMNAQWFTAQPNVVDTQAAGLLPGINGLQIGIVQSDEKDTNDPFQVRVMIPAFGTDQGAIWARFTSIDAGAGRGVFFRPEKGDEVIVGFLNDDPRQAIILGSVHNPKKKIPMPNNKQNTQKGIFFTTSKSQLLFDQETEVITLSTSEQNCICIDEKQKCISLSDANGNEIELSKKGIVITSTGDCEIKSEGNLNLDAKGNVKIKGKKIDLI</sequence>